<dbReference type="EMBL" id="BJOD01000039">
    <property type="protein sequence ID" value="GED27326.1"/>
    <property type="molecule type" value="Genomic_DNA"/>
</dbReference>
<name>A0ABQ0SU18_9BACL</name>
<evidence type="ECO:0000313" key="1">
    <source>
        <dbReference type="EMBL" id="GED27326.1"/>
    </source>
</evidence>
<evidence type="ECO:0000313" key="2">
    <source>
        <dbReference type="Proteomes" id="UP000317180"/>
    </source>
</evidence>
<reference evidence="1 2" key="1">
    <citation type="submission" date="2019-06" db="EMBL/GenBank/DDBJ databases">
        <title>Whole genome shotgun sequence of Brevibacillus agri NBRC 15538.</title>
        <authorList>
            <person name="Hosoyama A."/>
            <person name="Uohara A."/>
            <person name="Ohji S."/>
            <person name="Ichikawa N."/>
        </authorList>
    </citation>
    <scope>NUCLEOTIDE SEQUENCE [LARGE SCALE GENOMIC DNA]</scope>
    <source>
        <strain evidence="1 2">NBRC 15538</strain>
    </source>
</reference>
<proteinExistence type="predicted"/>
<dbReference type="Proteomes" id="UP000317180">
    <property type="component" value="Unassembled WGS sequence"/>
</dbReference>
<sequence length="46" mass="5111">MEVNGRSVIDPQSFQWLESAPVKPLGLVNSVHTGLVKLRALSFLYL</sequence>
<keyword evidence="2" id="KW-1185">Reference proteome</keyword>
<gene>
    <name evidence="1" type="ORF">BAG01nite_34280</name>
</gene>
<organism evidence="1 2">
    <name type="scientific">Brevibacillus agri</name>
    <dbReference type="NCBI Taxonomy" id="51101"/>
    <lineage>
        <taxon>Bacteria</taxon>
        <taxon>Bacillati</taxon>
        <taxon>Bacillota</taxon>
        <taxon>Bacilli</taxon>
        <taxon>Bacillales</taxon>
        <taxon>Paenibacillaceae</taxon>
        <taxon>Brevibacillus</taxon>
    </lineage>
</organism>
<accession>A0ABQ0SU18</accession>
<protein>
    <submittedName>
        <fullName evidence="1">Uncharacterized protein</fullName>
    </submittedName>
</protein>
<comment type="caution">
    <text evidence="1">The sequence shown here is derived from an EMBL/GenBank/DDBJ whole genome shotgun (WGS) entry which is preliminary data.</text>
</comment>